<evidence type="ECO:0000313" key="3">
    <source>
        <dbReference type="Proteomes" id="UP000276215"/>
    </source>
</evidence>
<accession>A0A3N4JYT2</accession>
<reference evidence="2 3" key="1">
    <citation type="journal article" date="2018" name="Nat. Ecol. Evol.">
        <title>Pezizomycetes genomes reveal the molecular basis of ectomycorrhizal truffle lifestyle.</title>
        <authorList>
            <person name="Murat C."/>
            <person name="Payen T."/>
            <person name="Noel B."/>
            <person name="Kuo A."/>
            <person name="Morin E."/>
            <person name="Chen J."/>
            <person name="Kohler A."/>
            <person name="Krizsan K."/>
            <person name="Balestrini R."/>
            <person name="Da Silva C."/>
            <person name="Montanini B."/>
            <person name="Hainaut M."/>
            <person name="Levati E."/>
            <person name="Barry K.W."/>
            <person name="Belfiori B."/>
            <person name="Cichocki N."/>
            <person name="Clum A."/>
            <person name="Dockter R.B."/>
            <person name="Fauchery L."/>
            <person name="Guy J."/>
            <person name="Iotti M."/>
            <person name="Le Tacon F."/>
            <person name="Lindquist E.A."/>
            <person name="Lipzen A."/>
            <person name="Malagnac F."/>
            <person name="Mello A."/>
            <person name="Molinier V."/>
            <person name="Miyauchi S."/>
            <person name="Poulain J."/>
            <person name="Riccioni C."/>
            <person name="Rubini A."/>
            <person name="Sitrit Y."/>
            <person name="Splivallo R."/>
            <person name="Traeger S."/>
            <person name="Wang M."/>
            <person name="Zifcakova L."/>
            <person name="Wipf D."/>
            <person name="Zambonelli A."/>
            <person name="Paolocci F."/>
            <person name="Nowrousian M."/>
            <person name="Ottonello S."/>
            <person name="Baldrian P."/>
            <person name="Spatafora J.W."/>
            <person name="Henrissat B."/>
            <person name="Nagy L.G."/>
            <person name="Aury J.M."/>
            <person name="Wincker P."/>
            <person name="Grigoriev I.V."/>
            <person name="Bonfante P."/>
            <person name="Martin F.M."/>
        </authorList>
    </citation>
    <scope>NUCLEOTIDE SEQUENCE [LARGE SCALE GENOMIC DNA]</scope>
    <source>
        <strain evidence="2 3">120613-1</strain>
    </source>
</reference>
<protein>
    <recommendedName>
        <fullName evidence="1">DDE-1 domain-containing protein</fullName>
    </recommendedName>
</protein>
<gene>
    <name evidence="2" type="ORF">L873DRAFT_1674099</name>
</gene>
<organism evidence="2 3">
    <name type="scientific">Choiromyces venosus 120613-1</name>
    <dbReference type="NCBI Taxonomy" id="1336337"/>
    <lineage>
        <taxon>Eukaryota</taxon>
        <taxon>Fungi</taxon>
        <taxon>Dikarya</taxon>
        <taxon>Ascomycota</taxon>
        <taxon>Pezizomycotina</taxon>
        <taxon>Pezizomycetes</taxon>
        <taxon>Pezizales</taxon>
        <taxon>Tuberaceae</taxon>
        <taxon>Choiromyces</taxon>
    </lineage>
</organism>
<proteinExistence type="predicted"/>
<sequence>ELVTSCEAISGDGYVLLPMLILPGSLHLEDFTMKTNLDDNVLLAISESSYSNDRLALEWISHFDRFSSARCIGAFCLLLLDGYGSHCTREFISYCSEKKIIPFCLPPHTILILQPLDVVVFQPLKHFHAEVIDYAT</sequence>
<dbReference type="InterPro" id="IPR004875">
    <property type="entry name" value="DDE_SF_endonuclease_dom"/>
</dbReference>
<dbReference type="OrthoDB" id="5425161at2759"/>
<evidence type="ECO:0000259" key="1">
    <source>
        <dbReference type="Pfam" id="PF03184"/>
    </source>
</evidence>
<keyword evidence="3" id="KW-1185">Reference proteome</keyword>
<dbReference type="GO" id="GO:0003676">
    <property type="term" value="F:nucleic acid binding"/>
    <property type="evidence" value="ECO:0007669"/>
    <property type="project" value="InterPro"/>
</dbReference>
<dbReference type="STRING" id="1336337.A0A3N4JYT2"/>
<feature type="domain" description="DDE-1" evidence="1">
    <location>
        <begin position="2"/>
        <end position="126"/>
    </location>
</feature>
<name>A0A3N4JYT2_9PEZI</name>
<feature type="non-terminal residue" evidence="2">
    <location>
        <position position="1"/>
    </location>
</feature>
<evidence type="ECO:0000313" key="2">
    <source>
        <dbReference type="EMBL" id="RPB02209.1"/>
    </source>
</evidence>
<dbReference type="AlphaFoldDB" id="A0A3N4JYT2"/>
<dbReference type="EMBL" id="ML120369">
    <property type="protein sequence ID" value="RPB02209.1"/>
    <property type="molecule type" value="Genomic_DNA"/>
</dbReference>
<dbReference type="Pfam" id="PF03184">
    <property type="entry name" value="DDE_1"/>
    <property type="match status" value="1"/>
</dbReference>
<dbReference type="Proteomes" id="UP000276215">
    <property type="component" value="Unassembled WGS sequence"/>
</dbReference>